<dbReference type="AlphaFoldDB" id="C7M285"/>
<dbReference type="HOGENOM" id="CLU_000445_51_0_11"/>
<dbReference type="EMBL" id="CP001631">
    <property type="protein sequence ID" value="ACU53183.1"/>
    <property type="molecule type" value="Genomic_DNA"/>
</dbReference>
<dbReference type="SUPFAM" id="SSF52738">
    <property type="entry name" value="Methylesterase CheB, C-terminal domain"/>
    <property type="match status" value="1"/>
</dbReference>
<evidence type="ECO:0000256" key="1">
    <source>
        <dbReference type="ARBA" id="ARBA00022801"/>
    </source>
</evidence>
<feature type="active site" evidence="4">
    <location>
        <position position="239"/>
    </location>
</feature>
<comment type="catalytic activity">
    <reaction evidence="3">
        <text>[protein]-L-glutamate 5-O-methyl ester + H2O = L-glutamyl-[protein] + methanol + H(+)</text>
        <dbReference type="Rhea" id="RHEA:23236"/>
        <dbReference type="Rhea" id="RHEA-COMP:10208"/>
        <dbReference type="Rhea" id="RHEA-COMP:10311"/>
        <dbReference type="ChEBI" id="CHEBI:15377"/>
        <dbReference type="ChEBI" id="CHEBI:15378"/>
        <dbReference type="ChEBI" id="CHEBI:17790"/>
        <dbReference type="ChEBI" id="CHEBI:29973"/>
        <dbReference type="ChEBI" id="CHEBI:82795"/>
        <dbReference type="EC" id="3.1.1.61"/>
    </reaction>
</comment>
<dbReference type="PANTHER" id="PTHR42872:SF3">
    <property type="entry name" value="PROTEIN-GLUTAMATE METHYLESTERASE_PROTEIN-GLUTAMINE GLUTAMINASE 1"/>
    <property type="match status" value="1"/>
</dbReference>
<dbReference type="InterPro" id="IPR008248">
    <property type="entry name" value="CheB-like"/>
</dbReference>
<dbReference type="PROSITE" id="PS50122">
    <property type="entry name" value="CHEB"/>
    <property type="match status" value="1"/>
</dbReference>
<gene>
    <name evidence="8" type="ordered locus">Afer_0214</name>
</gene>
<proteinExistence type="predicted"/>
<dbReference type="SUPFAM" id="SSF52172">
    <property type="entry name" value="CheY-like"/>
    <property type="match status" value="1"/>
</dbReference>
<dbReference type="GO" id="GO:0006935">
    <property type="term" value="P:chemotaxis"/>
    <property type="evidence" value="ECO:0007669"/>
    <property type="project" value="UniProtKB-UniRule"/>
</dbReference>
<dbReference type="CDD" id="cd16432">
    <property type="entry name" value="CheB_Rec"/>
    <property type="match status" value="1"/>
</dbReference>
<dbReference type="InterPro" id="IPR001789">
    <property type="entry name" value="Sig_transdc_resp-reg_receiver"/>
</dbReference>
<dbReference type="STRING" id="525909.Afer_0214"/>
<dbReference type="GO" id="GO:0008984">
    <property type="term" value="F:protein-glutamate methylesterase activity"/>
    <property type="evidence" value="ECO:0007669"/>
    <property type="project" value="UniProtKB-EC"/>
</dbReference>
<dbReference type="InterPro" id="IPR000673">
    <property type="entry name" value="Sig_transdc_resp-reg_Me-estase"/>
</dbReference>
<evidence type="ECO:0000259" key="7">
    <source>
        <dbReference type="PROSITE" id="PS50122"/>
    </source>
</evidence>
<evidence type="ECO:0000259" key="6">
    <source>
        <dbReference type="PROSITE" id="PS50110"/>
    </source>
</evidence>
<dbReference type="SMART" id="SM00448">
    <property type="entry name" value="REC"/>
    <property type="match status" value="1"/>
</dbReference>
<protein>
    <recommendedName>
        <fullName evidence="2">protein-glutamate methylesterase</fullName>
        <ecNumber evidence="2">3.1.1.61</ecNumber>
    </recommendedName>
</protein>
<dbReference type="OrthoDB" id="9793421at2"/>
<name>C7M285_ACIFD</name>
<dbReference type="InterPro" id="IPR035909">
    <property type="entry name" value="CheB_C"/>
</dbReference>
<organism evidence="8 9">
    <name type="scientific">Acidimicrobium ferrooxidans (strain DSM 10331 / JCM 15462 / NBRC 103882 / ICP)</name>
    <dbReference type="NCBI Taxonomy" id="525909"/>
    <lineage>
        <taxon>Bacteria</taxon>
        <taxon>Bacillati</taxon>
        <taxon>Actinomycetota</taxon>
        <taxon>Acidimicrobiia</taxon>
        <taxon>Acidimicrobiales</taxon>
        <taxon>Acidimicrobiaceae</taxon>
        <taxon>Acidimicrobium</taxon>
    </lineage>
</organism>
<dbReference type="CDD" id="cd17541">
    <property type="entry name" value="REC_CheB-like"/>
    <property type="match status" value="1"/>
</dbReference>
<dbReference type="eggNOG" id="COG2201">
    <property type="taxonomic scope" value="Bacteria"/>
</dbReference>
<dbReference type="Gene3D" id="3.40.50.180">
    <property type="entry name" value="Methylesterase CheB, C-terminal domain"/>
    <property type="match status" value="1"/>
</dbReference>
<keyword evidence="9" id="KW-1185">Reference proteome</keyword>
<keyword evidence="4" id="KW-0145">Chemotaxis</keyword>
<feature type="modified residue" description="4-aspartylphosphate" evidence="5">
    <location>
        <position position="54"/>
    </location>
</feature>
<sequence length="394" mass="40581">MRSLLVVDDSGVVRMMVRRWLLEACRDLEVVEASGGRAALELLEQRTVDLILLDVEMPDLDGLSVVRTLRVRGVRTPVVMFSTLTSRGTDVAVAALLAGASDVIAKPQASNQGAGRQALVERVCSLLAAEEELIVAAATQGVPASARVVEPATPRVGAGAPRIAHRVPWQAPAMRTSPTPRRQEVPTHRAAPPLTVLRPRRPQAPGLVVVASSTGGPQALASFLAGLGRVAVPTVCVQHMPASFLPLLAARLAEQLGSDVALAEDGEVARAGTVRLAAGGRHLIVTADRPDGSLRLGYVDQPPENSCRPSADVLFRSAAATGVRAMAVVLTGMGADGAKGAAAVAEAGGVVAIQDAASAVVWGMPGAVDALGVASVVAPPAELGDRVRRLVGMP</sequence>
<feature type="active site" evidence="4">
    <location>
        <position position="213"/>
    </location>
</feature>
<evidence type="ECO:0000313" key="8">
    <source>
        <dbReference type="EMBL" id="ACU53183.1"/>
    </source>
</evidence>
<dbReference type="GO" id="GO:0000156">
    <property type="term" value="F:phosphorelay response regulator activity"/>
    <property type="evidence" value="ECO:0007669"/>
    <property type="project" value="InterPro"/>
</dbReference>
<keyword evidence="1 4" id="KW-0378">Hydrolase</keyword>
<dbReference type="KEGG" id="afo:Afer_0214"/>
<accession>C7M285</accession>
<dbReference type="GO" id="GO:0005737">
    <property type="term" value="C:cytoplasm"/>
    <property type="evidence" value="ECO:0007669"/>
    <property type="project" value="InterPro"/>
</dbReference>
<dbReference type="Pfam" id="PF01339">
    <property type="entry name" value="CheB_methylest"/>
    <property type="match status" value="1"/>
</dbReference>
<evidence type="ECO:0000256" key="5">
    <source>
        <dbReference type="PROSITE-ProRule" id="PRU00169"/>
    </source>
</evidence>
<dbReference type="Proteomes" id="UP000000771">
    <property type="component" value="Chromosome"/>
</dbReference>
<feature type="domain" description="Response regulatory" evidence="6">
    <location>
        <begin position="3"/>
        <end position="121"/>
    </location>
</feature>
<dbReference type="PANTHER" id="PTHR42872">
    <property type="entry name" value="PROTEIN-GLUTAMATE METHYLESTERASE/PROTEIN-GLUTAMINE GLUTAMINASE"/>
    <property type="match status" value="1"/>
</dbReference>
<keyword evidence="5" id="KW-0597">Phosphoprotein</keyword>
<evidence type="ECO:0000313" key="9">
    <source>
        <dbReference type="Proteomes" id="UP000000771"/>
    </source>
</evidence>
<dbReference type="Gene3D" id="3.40.50.2300">
    <property type="match status" value="1"/>
</dbReference>
<dbReference type="PROSITE" id="PS50110">
    <property type="entry name" value="RESPONSE_REGULATORY"/>
    <property type="match status" value="1"/>
</dbReference>
<dbReference type="InterPro" id="IPR011006">
    <property type="entry name" value="CheY-like_superfamily"/>
</dbReference>
<dbReference type="PIRSF" id="PIRSF000876">
    <property type="entry name" value="RR_chemtxs_CheB"/>
    <property type="match status" value="1"/>
</dbReference>
<evidence type="ECO:0000256" key="3">
    <source>
        <dbReference type="ARBA" id="ARBA00048267"/>
    </source>
</evidence>
<reference evidence="8 9" key="1">
    <citation type="journal article" date="2009" name="Stand. Genomic Sci.">
        <title>Complete genome sequence of Acidimicrobium ferrooxidans type strain (ICP).</title>
        <authorList>
            <person name="Clum A."/>
            <person name="Nolan M."/>
            <person name="Lang E."/>
            <person name="Glavina Del Rio T."/>
            <person name="Tice H."/>
            <person name="Copeland A."/>
            <person name="Cheng J.F."/>
            <person name="Lucas S."/>
            <person name="Chen F."/>
            <person name="Bruce D."/>
            <person name="Goodwin L."/>
            <person name="Pitluck S."/>
            <person name="Ivanova N."/>
            <person name="Mavrommatis K."/>
            <person name="Mikhailova N."/>
            <person name="Pati A."/>
            <person name="Chen A."/>
            <person name="Palaniappan K."/>
            <person name="Goker M."/>
            <person name="Spring S."/>
            <person name="Land M."/>
            <person name="Hauser L."/>
            <person name="Chang Y.J."/>
            <person name="Jeffries C.C."/>
            <person name="Chain P."/>
            <person name="Bristow J."/>
            <person name="Eisen J.A."/>
            <person name="Markowitz V."/>
            <person name="Hugenholtz P."/>
            <person name="Kyrpides N.C."/>
            <person name="Klenk H.P."/>
            <person name="Lapidus A."/>
        </authorList>
    </citation>
    <scope>NUCLEOTIDE SEQUENCE [LARGE SCALE GENOMIC DNA]</scope>
    <source>
        <strain evidence="9">DSM 10331 / JCM 15462 / NBRC 103882 / ICP</strain>
    </source>
</reference>
<dbReference type="RefSeq" id="WP_015797688.1">
    <property type="nucleotide sequence ID" value="NC_013124.1"/>
</dbReference>
<evidence type="ECO:0000256" key="2">
    <source>
        <dbReference type="ARBA" id="ARBA00039140"/>
    </source>
</evidence>
<evidence type="ECO:0000256" key="4">
    <source>
        <dbReference type="PROSITE-ProRule" id="PRU00050"/>
    </source>
</evidence>
<dbReference type="Pfam" id="PF00072">
    <property type="entry name" value="Response_reg"/>
    <property type="match status" value="1"/>
</dbReference>
<feature type="active site" evidence="4">
    <location>
        <position position="336"/>
    </location>
</feature>
<dbReference type="EC" id="3.1.1.61" evidence="2"/>
<feature type="domain" description="CheB-type methylesterase" evidence="7">
    <location>
        <begin position="203"/>
        <end position="394"/>
    </location>
</feature>